<evidence type="ECO:0000256" key="4">
    <source>
        <dbReference type="ARBA" id="ARBA00022692"/>
    </source>
</evidence>
<dbReference type="AlphaFoldDB" id="U6G2J6"/>
<feature type="domain" description="Cation efflux protein transmembrane" evidence="11">
    <location>
        <begin position="238"/>
        <end position="436"/>
    </location>
</feature>
<evidence type="ECO:0000256" key="1">
    <source>
        <dbReference type="ARBA" id="ARBA00004141"/>
    </source>
</evidence>
<evidence type="ECO:0000256" key="5">
    <source>
        <dbReference type="ARBA" id="ARBA00022906"/>
    </source>
</evidence>
<feature type="region of interest" description="Disordered" evidence="9">
    <location>
        <begin position="143"/>
        <end position="220"/>
    </location>
</feature>
<reference evidence="13" key="2">
    <citation type="submission" date="2013-10" db="EMBL/GenBank/DDBJ databases">
        <authorList>
            <person name="Aslett M."/>
        </authorList>
    </citation>
    <scope>NUCLEOTIDE SEQUENCE [LARGE SCALE GENOMIC DNA]</scope>
    <source>
        <strain evidence="13">Houghton</strain>
    </source>
</reference>
<dbReference type="SUPFAM" id="SSF161111">
    <property type="entry name" value="Cation efflux protein transmembrane domain-like"/>
    <property type="match status" value="1"/>
</dbReference>
<accession>U6G2J6</accession>
<feature type="region of interest" description="Disordered" evidence="9">
    <location>
        <begin position="1"/>
        <end position="63"/>
    </location>
</feature>
<dbReference type="InterPro" id="IPR050681">
    <property type="entry name" value="CDF/SLC30A"/>
</dbReference>
<keyword evidence="8 10" id="KW-0472">Membrane</keyword>
<dbReference type="NCBIfam" id="TIGR01297">
    <property type="entry name" value="CDF"/>
    <property type="match status" value="1"/>
</dbReference>
<keyword evidence="5" id="KW-0864">Zinc transport</keyword>
<gene>
    <name evidence="13" type="ORF">EPH_0013020</name>
</gene>
<dbReference type="InterPro" id="IPR027470">
    <property type="entry name" value="Cation_efflux_CTD"/>
</dbReference>
<name>U6G2J6_9EIME</name>
<feature type="compositionally biased region" description="Low complexity" evidence="9">
    <location>
        <begin position="341"/>
        <end position="351"/>
    </location>
</feature>
<proteinExistence type="inferred from homology"/>
<keyword evidence="6 10" id="KW-1133">Transmembrane helix</keyword>
<feature type="domain" description="Cation efflux protein cytoplasmic" evidence="12">
    <location>
        <begin position="444"/>
        <end position="513"/>
    </location>
</feature>
<dbReference type="EMBL" id="HG690308">
    <property type="protein sequence ID" value="CDI74390.1"/>
    <property type="molecule type" value="Genomic_DNA"/>
</dbReference>
<evidence type="ECO:0000256" key="7">
    <source>
        <dbReference type="ARBA" id="ARBA00023065"/>
    </source>
</evidence>
<evidence type="ECO:0000259" key="11">
    <source>
        <dbReference type="Pfam" id="PF01545"/>
    </source>
</evidence>
<evidence type="ECO:0000259" key="12">
    <source>
        <dbReference type="Pfam" id="PF16916"/>
    </source>
</evidence>
<dbReference type="OrthoDB" id="9944568at2759"/>
<feature type="transmembrane region" description="Helical" evidence="10">
    <location>
        <begin position="238"/>
        <end position="259"/>
    </location>
</feature>
<dbReference type="PANTHER" id="PTHR11562">
    <property type="entry name" value="CATION EFFLUX PROTEIN/ ZINC TRANSPORTER"/>
    <property type="match status" value="1"/>
</dbReference>
<dbReference type="PANTHER" id="PTHR11562:SF17">
    <property type="entry name" value="RE54080P-RELATED"/>
    <property type="match status" value="1"/>
</dbReference>
<dbReference type="Pfam" id="PF01545">
    <property type="entry name" value="Cation_efflux"/>
    <property type="match status" value="1"/>
</dbReference>
<feature type="transmembrane region" description="Helical" evidence="10">
    <location>
        <begin position="378"/>
        <end position="401"/>
    </location>
</feature>
<organism evidence="13 14">
    <name type="scientific">Eimeria praecox</name>
    <dbReference type="NCBI Taxonomy" id="51316"/>
    <lineage>
        <taxon>Eukaryota</taxon>
        <taxon>Sar</taxon>
        <taxon>Alveolata</taxon>
        <taxon>Apicomplexa</taxon>
        <taxon>Conoidasida</taxon>
        <taxon>Coccidia</taxon>
        <taxon>Eucoccidiorida</taxon>
        <taxon>Eimeriorina</taxon>
        <taxon>Eimeriidae</taxon>
        <taxon>Eimeria</taxon>
    </lineage>
</organism>
<dbReference type="Gene3D" id="1.20.1510.10">
    <property type="entry name" value="Cation efflux protein transmembrane domain"/>
    <property type="match status" value="1"/>
</dbReference>
<dbReference type="GO" id="GO:0005886">
    <property type="term" value="C:plasma membrane"/>
    <property type="evidence" value="ECO:0007669"/>
    <property type="project" value="TreeGrafter"/>
</dbReference>
<evidence type="ECO:0000256" key="6">
    <source>
        <dbReference type="ARBA" id="ARBA00022989"/>
    </source>
</evidence>
<dbReference type="Pfam" id="PF16916">
    <property type="entry name" value="ZT_dimer"/>
    <property type="match status" value="1"/>
</dbReference>
<feature type="compositionally biased region" description="Acidic residues" evidence="9">
    <location>
        <begin position="182"/>
        <end position="197"/>
    </location>
</feature>
<keyword evidence="5" id="KW-0862">Zinc</keyword>
<keyword evidence="14" id="KW-1185">Reference proteome</keyword>
<feature type="compositionally biased region" description="Polar residues" evidence="9">
    <location>
        <begin position="54"/>
        <end position="63"/>
    </location>
</feature>
<evidence type="ECO:0000256" key="10">
    <source>
        <dbReference type="SAM" id="Phobius"/>
    </source>
</evidence>
<dbReference type="VEuPathDB" id="ToxoDB:EPH_0013020"/>
<evidence type="ECO:0000256" key="8">
    <source>
        <dbReference type="ARBA" id="ARBA00023136"/>
    </source>
</evidence>
<feature type="compositionally biased region" description="Polar residues" evidence="9">
    <location>
        <begin position="200"/>
        <end position="212"/>
    </location>
</feature>
<comment type="subcellular location">
    <subcellularLocation>
        <location evidence="1">Membrane</location>
        <topology evidence="1">Multi-pass membrane protein</topology>
    </subcellularLocation>
</comment>
<sequence>MARRGKGSRGAAVDNGQQHMQPLLGKAPESKGRDRCCTEAHSPPQDSKAFSERNGANSCSTSNSQVCYNGNGTRSSSNGGCDSEQSHEVCVENTHCNSNGRSCGQQQARVQQQQHLQRQRPLEEMATGTHSCVDDCDSAGLSASECQQDQQRMPLPHPQAALGLNGDLRDASSQQQRHEKEQQDEEAQQEGAEEEVQGDTVQIQVQGETRGSPSADDSRALRRQLAVDTAAARARRKLLVASAVCLVFMAIEVVAGIASNSLALMTDASHLLSDLCAFLISLFALWVSQLKGTMSMSFGYHRAEILGALLSVLLIWGVTAALVVAALHRIASPQKRRASDAEQQQQQAATAGGEGDVYVRMEEEDPEAEIESMNLRAAYIHAVGDLLQNIGVMIASAIIWYNPEYSIADPACTLVFSMFVLLTTVSIIREAVNVLMEGTPLGLDVAVLQADLVSLRGVLEVHDLHVWSISIGRPALACHLVVCDEEAARRVLRAATLLCQRKHGILHTTIQTDFSSDASCCDTEAHQKCMEPLTRAEL</sequence>
<evidence type="ECO:0000256" key="3">
    <source>
        <dbReference type="ARBA" id="ARBA00022448"/>
    </source>
</evidence>
<feature type="transmembrane region" description="Helical" evidence="10">
    <location>
        <begin position="407"/>
        <end position="428"/>
    </location>
</feature>
<dbReference type="GO" id="GO:0005385">
    <property type="term" value="F:zinc ion transmembrane transporter activity"/>
    <property type="evidence" value="ECO:0007669"/>
    <property type="project" value="TreeGrafter"/>
</dbReference>
<evidence type="ECO:0000313" key="14">
    <source>
        <dbReference type="Proteomes" id="UP000018201"/>
    </source>
</evidence>
<protein>
    <submittedName>
        <fullName evidence="13">Cation efflux family protein, putative</fullName>
    </submittedName>
</protein>
<dbReference type="InterPro" id="IPR002524">
    <property type="entry name" value="Cation_efflux"/>
</dbReference>
<dbReference type="InterPro" id="IPR027469">
    <property type="entry name" value="Cation_efflux_TMD_sf"/>
</dbReference>
<comment type="similarity">
    <text evidence="2">Belongs to the cation diffusion facilitator (CDF) transporter (TC 2.A.4) family. SLC30A subfamily.</text>
</comment>
<keyword evidence="7" id="KW-0406">Ion transport</keyword>
<dbReference type="Proteomes" id="UP000018201">
    <property type="component" value="Unassembled WGS sequence"/>
</dbReference>
<keyword evidence="4 10" id="KW-0812">Transmembrane</keyword>
<evidence type="ECO:0000313" key="13">
    <source>
        <dbReference type="EMBL" id="CDI74390.1"/>
    </source>
</evidence>
<feature type="region of interest" description="Disordered" evidence="9">
    <location>
        <begin position="337"/>
        <end position="356"/>
    </location>
</feature>
<feature type="compositionally biased region" description="Basic and acidic residues" evidence="9">
    <location>
        <begin position="28"/>
        <end position="38"/>
    </location>
</feature>
<feature type="transmembrane region" description="Helical" evidence="10">
    <location>
        <begin position="308"/>
        <end position="327"/>
    </location>
</feature>
<evidence type="ECO:0000256" key="9">
    <source>
        <dbReference type="SAM" id="MobiDB-lite"/>
    </source>
</evidence>
<feature type="transmembrane region" description="Helical" evidence="10">
    <location>
        <begin position="271"/>
        <end position="288"/>
    </location>
</feature>
<reference evidence="13" key="1">
    <citation type="submission" date="2013-10" db="EMBL/GenBank/DDBJ databases">
        <title>Genomic analysis of the causative agents of coccidiosis in chickens.</title>
        <authorList>
            <person name="Reid A.J."/>
            <person name="Blake D."/>
            <person name="Billington K."/>
            <person name="Browne H."/>
            <person name="Dunn M."/>
            <person name="Hung S."/>
            <person name="Kawahara F."/>
            <person name="Miranda-Saavedra D."/>
            <person name="Mourier T."/>
            <person name="Nagra H."/>
            <person name="Otto T.D."/>
            <person name="Rawlings N."/>
            <person name="Sanchez A."/>
            <person name="Sanders M."/>
            <person name="Subramaniam C."/>
            <person name="Tay Y."/>
            <person name="Dear P."/>
            <person name="Doerig C."/>
            <person name="Gruber A."/>
            <person name="Parkinson J."/>
            <person name="Shirley M."/>
            <person name="Wan K.L."/>
            <person name="Berriman M."/>
            <person name="Tomley F."/>
            <person name="Pain A."/>
        </authorList>
    </citation>
    <scope>NUCLEOTIDE SEQUENCE [LARGE SCALE GENOMIC DNA]</scope>
    <source>
        <strain evidence="13">Houghton</strain>
    </source>
</reference>
<evidence type="ECO:0000256" key="2">
    <source>
        <dbReference type="ARBA" id="ARBA00008873"/>
    </source>
</evidence>
<keyword evidence="3" id="KW-0813">Transport</keyword>
<dbReference type="InterPro" id="IPR058533">
    <property type="entry name" value="Cation_efflux_TM"/>
</dbReference>